<accession>A0A4U7KNS7</accession>
<sequence length="435" mass="48277">MIKDSRDAYRMLRATEQLTWTAKLDRFKRGCDDTRASKRGCDQEQSPWQNFSGSHLSSKVIFSKPIDRPWHSHNAQCQGSILSASQVPCVDRQLRIIVECEEDFNFSSGNALGGLGNRAASSQLAFSSQPTSHLILLDVDLVRINKAYFQTEHRLKAVVVRRQDKCVLIRMLDEHESSKARRAQLEFSKQEDAETFLSLIEPDSTLLAEGRSVPVKQDKGKSKEMAEVIVSANNQGVTREPYRTAEVNNDVALDVSKPENQGQSLGEKLLQLQQSRLGQPLAGPSTGGSFPLHSQGQDWNAQTPTACCSCCVHAERAENSNNNSTFTPTTEYSTAEFGSSLDNLVGVYQGQGQVSTPFTEPMELTELTDVGEMHGKEEEDVDDGLYGWPDASAVECIIDDICSLCLRDSHLEWVIARCVDQHLQGSEDRPSVYSQ</sequence>
<dbReference type="KEGG" id="sgra:EX895_004826"/>
<dbReference type="EMBL" id="SRRM01000018">
    <property type="protein sequence ID" value="TKY86001.1"/>
    <property type="molecule type" value="Genomic_DNA"/>
</dbReference>
<keyword evidence="2" id="KW-1185">Reference proteome</keyword>
<organism evidence="1 2">
    <name type="scientific">Sporisorium graminicola</name>
    <dbReference type="NCBI Taxonomy" id="280036"/>
    <lineage>
        <taxon>Eukaryota</taxon>
        <taxon>Fungi</taxon>
        <taxon>Dikarya</taxon>
        <taxon>Basidiomycota</taxon>
        <taxon>Ustilaginomycotina</taxon>
        <taxon>Ustilaginomycetes</taxon>
        <taxon>Ustilaginales</taxon>
        <taxon>Ustilaginaceae</taxon>
        <taxon>Sporisorium</taxon>
    </lineage>
</organism>
<reference evidence="1 2" key="1">
    <citation type="submission" date="2019-05" db="EMBL/GenBank/DDBJ databases">
        <title>Sporisorium graminicola CBS 10092 draft sequencing and annotation.</title>
        <authorList>
            <person name="Solano-Gonzalez S."/>
            <person name="Caddick M.X."/>
            <person name="Darby A."/>
        </authorList>
    </citation>
    <scope>NUCLEOTIDE SEQUENCE [LARGE SCALE GENOMIC DNA]</scope>
    <source>
        <strain evidence="1 2">CBS 10092</strain>
    </source>
</reference>
<dbReference type="RefSeq" id="XP_029737986.1">
    <property type="nucleotide sequence ID" value="XM_029885420.1"/>
</dbReference>
<proteinExistence type="predicted"/>
<name>A0A4U7KNS7_9BASI</name>
<dbReference type="AlphaFoldDB" id="A0A4U7KNS7"/>
<dbReference type="GeneID" id="40727721"/>
<gene>
    <name evidence="1" type="ORF">EX895_004826</name>
</gene>
<protein>
    <submittedName>
        <fullName evidence="1">Uncharacterized protein</fullName>
    </submittedName>
</protein>
<evidence type="ECO:0000313" key="2">
    <source>
        <dbReference type="Proteomes" id="UP000306050"/>
    </source>
</evidence>
<evidence type="ECO:0000313" key="1">
    <source>
        <dbReference type="EMBL" id="TKY86001.1"/>
    </source>
</evidence>
<comment type="caution">
    <text evidence="1">The sequence shown here is derived from an EMBL/GenBank/DDBJ whole genome shotgun (WGS) entry which is preliminary data.</text>
</comment>
<dbReference type="OrthoDB" id="2547510at2759"/>
<dbReference type="Proteomes" id="UP000306050">
    <property type="component" value="Chromosome SGRAM_5"/>
</dbReference>